<dbReference type="Proteomes" id="UP000819052">
    <property type="component" value="Unassembled WGS sequence"/>
</dbReference>
<keyword evidence="2" id="KW-1185">Reference proteome</keyword>
<proteinExistence type="predicted"/>
<sequence>MPSTFKIFDLPFSLPMPIVVTLRELSHLQNGHTDNLRAKIMLSATAHGQTCRISHMSRAKERDHNDSFIWFVYVGGVKIGKITESGINEYPASCPACGVARDQWKTKSEGTRAHDVISSSIWKKVFEKVIQHFRQKFLDEISNENGPVDNQAAENAVGDFRKMLEKCAITSAPTSNIGAATQGVRSTCKECEHSQGSLSLLQRVELMAEYRKQGPINEELAGKLVGKQYAETLSPSILRNLGFLTLSKE</sequence>
<gene>
    <name evidence="1" type="ORF">F1609_29300</name>
</gene>
<dbReference type="RefSeq" id="WP_167080737.1">
    <property type="nucleotide sequence ID" value="NZ_VVIW01000029.1"/>
</dbReference>
<dbReference type="EMBL" id="VVIW01000029">
    <property type="protein sequence ID" value="NHZ44232.1"/>
    <property type="molecule type" value="Genomic_DNA"/>
</dbReference>
<protein>
    <submittedName>
        <fullName evidence="1">Uncharacterized protein</fullName>
    </submittedName>
</protein>
<comment type="caution">
    <text evidence="1">The sequence shown here is derived from an EMBL/GenBank/DDBJ whole genome shotgun (WGS) entry which is preliminary data.</text>
</comment>
<evidence type="ECO:0000313" key="2">
    <source>
        <dbReference type="Proteomes" id="UP000819052"/>
    </source>
</evidence>
<accession>A0ABX0MB19</accession>
<organism evidence="1 2">
    <name type="scientific">Massilia aquatica</name>
    <dbReference type="NCBI Taxonomy" id="2609000"/>
    <lineage>
        <taxon>Bacteria</taxon>
        <taxon>Pseudomonadati</taxon>
        <taxon>Pseudomonadota</taxon>
        <taxon>Betaproteobacteria</taxon>
        <taxon>Burkholderiales</taxon>
        <taxon>Oxalobacteraceae</taxon>
        <taxon>Telluria group</taxon>
        <taxon>Massilia</taxon>
    </lineage>
</organism>
<name>A0ABX0MB19_9BURK</name>
<reference evidence="1 2" key="1">
    <citation type="submission" date="2019-09" db="EMBL/GenBank/DDBJ databases">
        <title>Taxonomy of Antarctic Massilia spp.: description of Massilia rubra sp. nov., Massilia aquatica sp. nov., Massilia mucilaginosa sp. nov., Massilia frigida sp. nov. isolated from streams, lakes and regoliths.</title>
        <authorList>
            <person name="Holochova P."/>
            <person name="Sedlacek I."/>
            <person name="Kralova S."/>
            <person name="Maslanova I."/>
            <person name="Busse H.-J."/>
            <person name="Stankova E."/>
            <person name="Vrbovska V."/>
            <person name="Kovarovic V."/>
            <person name="Bartak M."/>
            <person name="Svec P."/>
            <person name="Pantucek R."/>
        </authorList>
    </citation>
    <scope>NUCLEOTIDE SEQUENCE [LARGE SCALE GENOMIC DNA]</scope>
    <source>
        <strain evidence="1 2">CCM 8693</strain>
    </source>
</reference>
<evidence type="ECO:0000313" key="1">
    <source>
        <dbReference type="EMBL" id="NHZ44232.1"/>
    </source>
</evidence>